<dbReference type="FunFam" id="1.20.120.1780:FF:000001">
    <property type="entry name" value="4-hydroxybenzoate octaprenyltransferase"/>
    <property type="match status" value="1"/>
</dbReference>
<comment type="caution">
    <text evidence="13">The sequence shown here is derived from an EMBL/GenBank/DDBJ whole genome shotgun (WGS) entry which is preliminary data.</text>
</comment>
<dbReference type="UniPathway" id="UPA00232"/>
<protein>
    <recommendedName>
        <fullName evidence="11 12">4-hydroxybenzoate octaprenyltransferase</fullName>
        <ecNumber evidence="11 12">2.5.1.39</ecNumber>
    </recommendedName>
    <alternativeName>
        <fullName evidence="11">4-HB polyprenyltransferase</fullName>
    </alternativeName>
</protein>
<dbReference type="FunFam" id="1.10.357.140:FF:000008">
    <property type="entry name" value="4-hydroxybenzoate octaprenyltransferase"/>
    <property type="match status" value="1"/>
</dbReference>
<keyword evidence="4 11" id="KW-1003">Cell membrane</keyword>
<evidence type="ECO:0000256" key="11">
    <source>
        <dbReference type="HAMAP-Rule" id="MF_01635"/>
    </source>
</evidence>
<comment type="catalytic activity">
    <reaction evidence="11">
        <text>all-trans-octaprenyl diphosphate + 4-hydroxybenzoate = 4-hydroxy-3-(all-trans-octaprenyl)benzoate + diphosphate</text>
        <dbReference type="Rhea" id="RHEA:27782"/>
        <dbReference type="ChEBI" id="CHEBI:1617"/>
        <dbReference type="ChEBI" id="CHEBI:17879"/>
        <dbReference type="ChEBI" id="CHEBI:33019"/>
        <dbReference type="ChEBI" id="CHEBI:57711"/>
        <dbReference type="EC" id="2.5.1.39"/>
    </reaction>
</comment>
<comment type="subcellular location">
    <subcellularLocation>
        <location evidence="11">Cell inner membrane</location>
        <topology evidence="11">Multi-pass membrane protein</topology>
    </subcellularLocation>
    <subcellularLocation>
        <location evidence="2">Membrane</location>
        <topology evidence="2">Multi-pass membrane protein</topology>
    </subcellularLocation>
</comment>
<dbReference type="PROSITE" id="PS00943">
    <property type="entry name" value="UBIA"/>
    <property type="match status" value="1"/>
</dbReference>
<dbReference type="EC" id="2.5.1.39" evidence="11 12"/>
<keyword evidence="9 11" id="KW-1133">Transmembrane helix</keyword>
<dbReference type="GO" id="GO:0005886">
    <property type="term" value="C:plasma membrane"/>
    <property type="evidence" value="ECO:0007669"/>
    <property type="project" value="UniProtKB-SubCell"/>
</dbReference>
<dbReference type="AlphaFoldDB" id="A0A5B2TCI2"/>
<evidence type="ECO:0000256" key="1">
    <source>
        <dbReference type="ARBA" id="ARBA00001946"/>
    </source>
</evidence>
<comment type="function">
    <text evidence="11">Catalyzes the prenylation of para-hydroxybenzoate (PHB) with an all-trans polyprenyl group. Mediates the second step in the final reaction sequence of ubiquinone-8 (UQ-8) biosynthesis, which is the condensation of the polyisoprenoid side chain with PHB, generating the first membrane-bound Q intermediate 3-octaprenyl-4-hydroxybenzoate.</text>
</comment>
<accession>A0A5B2TCI2</accession>
<dbReference type="InterPro" id="IPR039653">
    <property type="entry name" value="Prenyltransferase"/>
</dbReference>
<dbReference type="GO" id="GO:0008412">
    <property type="term" value="F:4-hydroxybenzoate polyprenyltransferase activity"/>
    <property type="evidence" value="ECO:0007669"/>
    <property type="project" value="UniProtKB-UniRule"/>
</dbReference>
<dbReference type="InterPro" id="IPR030470">
    <property type="entry name" value="UbiA_prenylTrfase_CS"/>
</dbReference>
<dbReference type="InterPro" id="IPR044878">
    <property type="entry name" value="UbiA_sf"/>
</dbReference>
<feature type="transmembrane region" description="Helical" evidence="11">
    <location>
        <begin position="233"/>
        <end position="254"/>
    </location>
</feature>
<dbReference type="OrthoDB" id="9782418at2"/>
<dbReference type="CDD" id="cd13959">
    <property type="entry name" value="PT_UbiA_COQ2"/>
    <property type="match status" value="1"/>
</dbReference>
<proteinExistence type="inferred from homology"/>
<organism evidence="13 14">
    <name type="scientific">Teichococcus oryzae</name>
    <dbReference type="NCBI Taxonomy" id="1608942"/>
    <lineage>
        <taxon>Bacteria</taxon>
        <taxon>Pseudomonadati</taxon>
        <taxon>Pseudomonadota</taxon>
        <taxon>Alphaproteobacteria</taxon>
        <taxon>Acetobacterales</taxon>
        <taxon>Roseomonadaceae</taxon>
        <taxon>Roseomonas</taxon>
    </lineage>
</organism>
<keyword evidence="14" id="KW-1185">Reference proteome</keyword>
<evidence type="ECO:0000256" key="2">
    <source>
        <dbReference type="ARBA" id="ARBA00004141"/>
    </source>
</evidence>
<keyword evidence="8 11" id="KW-0812">Transmembrane</keyword>
<evidence type="ECO:0000313" key="14">
    <source>
        <dbReference type="Proteomes" id="UP000322110"/>
    </source>
</evidence>
<evidence type="ECO:0000256" key="9">
    <source>
        <dbReference type="ARBA" id="ARBA00022989"/>
    </source>
</evidence>
<comment type="pathway">
    <text evidence="11">Cofactor biosynthesis; ubiquinone biosynthesis.</text>
</comment>
<dbReference type="PANTHER" id="PTHR11048:SF28">
    <property type="entry name" value="4-HYDROXYBENZOATE POLYPRENYLTRANSFERASE, MITOCHONDRIAL"/>
    <property type="match status" value="1"/>
</dbReference>
<evidence type="ECO:0000256" key="4">
    <source>
        <dbReference type="ARBA" id="ARBA00022475"/>
    </source>
</evidence>
<evidence type="ECO:0000256" key="3">
    <source>
        <dbReference type="ARBA" id="ARBA00005985"/>
    </source>
</evidence>
<dbReference type="GO" id="GO:0006744">
    <property type="term" value="P:ubiquinone biosynthetic process"/>
    <property type="evidence" value="ECO:0007669"/>
    <property type="project" value="UniProtKB-UniRule"/>
</dbReference>
<sequence length="311" mass="33642">MDMRGSGGANGAVNSYTDIRARGWVAQLPDRWQPYALLMRLDRPIGSWLLFLPGLWAFALAAPGWAEGVWLAALFGLGSVVMRGAGCVVNDLWDRDLDRKVSRTAERPLASGAVRPKQALAFLGLLLLVGLAILLQLNPLCWLLGVVSLVPVALYPLAKRVTDYPQAVLGLTFSWAAPMGYAAATGRLDGAALALYAAAFLWILGYDTIYAHQDREDDALVGVRSTARRFGENTAPFLLACYAGTVALLLLAGFLGGAGALFYPALLLPALVLGWQIRRLDIHDRALCLKLFQRNREVGLLVALAFLIGRL</sequence>
<keyword evidence="10 11" id="KW-0472">Membrane</keyword>
<dbReference type="Pfam" id="PF01040">
    <property type="entry name" value="UbiA"/>
    <property type="match status" value="1"/>
</dbReference>
<keyword evidence="5 11" id="KW-0997">Cell inner membrane</keyword>
<dbReference type="InterPro" id="IPR000537">
    <property type="entry name" value="UbiA_prenyltransferase"/>
</dbReference>
<evidence type="ECO:0000256" key="7">
    <source>
        <dbReference type="ARBA" id="ARBA00022688"/>
    </source>
</evidence>
<comment type="similarity">
    <text evidence="3 11">Belongs to the UbiA prenyltransferase family.</text>
</comment>
<evidence type="ECO:0000256" key="8">
    <source>
        <dbReference type="ARBA" id="ARBA00022692"/>
    </source>
</evidence>
<dbReference type="HAMAP" id="MF_01635">
    <property type="entry name" value="UbiA"/>
    <property type="match status" value="1"/>
</dbReference>
<feature type="transmembrane region" description="Helical" evidence="11">
    <location>
        <begin position="119"/>
        <end position="136"/>
    </location>
</feature>
<feature type="transmembrane region" description="Helical" evidence="11">
    <location>
        <begin position="260"/>
        <end position="277"/>
    </location>
</feature>
<dbReference type="Gene3D" id="1.20.120.1780">
    <property type="entry name" value="UbiA prenyltransferase"/>
    <property type="match status" value="1"/>
</dbReference>
<reference evidence="13 14" key="1">
    <citation type="journal article" date="2015" name="Int. J. Syst. Evol. Microbiol.">
        <title>Roseomonas oryzae sp. nov., isolated from paddy rhizosphere soil.</title>
        <authorList>
            <person name="Ramaprasad E.V."/>
            <person name="Sasikala Ch."/>
            <person name="Ramana Ch.V."/>
        </authorList>
    </citation>
    <scope>NUCLEOTIDE SEQUENCE [LARGE SCALE GENOMIC DNA]</scope>
    <source>
        <strain evidence="13 14">KCTC 42542</strain>
    </source>
</reference>
<dbReference type="NCBIfam" id="TIGR01474">
    <property type="entry name" value="ubiA_proteo"/>
    <property type="match status" value="1"/>
</dbReference>
<dbReference type="InterPro" id="IPR006370">
    <property type="entry name" value="HB_polyprenyltransferase-like"/>
</dbReference>
<evidence type="ECO:0000313" key="13">
    <source>
        <dbReference type="EMBL" id="KAA2211793.1"/>
    </source>
</evidence>
<evidence type="ECO:0000256" key="10">
    <source>
        <dbReference type="ARBA" id="ARBA00023136"/>
    </source>
</evidence>
<evidence type="ECO:0000256" key="6">
    <source>
        <dbReference type="ARBA" id="ARBA00022679"/>
    </source>
</evidence>
<dbReference type="PANTHER" id="PTHR11048">
    <property type="entry name" value="PRENYLTRANSFERASES"/>
    <property type="match status" value="1"/>
</dbReference>
<name>A0A5B2TCI2_9PROT</name>
<keyword evidence="6 11" id="KW-0808">Transferase</keyword>
<dbReference type="RefSeq" id="WP_149813662.1">
    <property type="nucleotide sequence ID" value="NZ_VUKA01000015.1"/>
</dbReference>
<feature type="transmembrane region" description="Helical" evidence="11">
    <location>
        <begin position="72"/>
        <end position="93"/>
    </location>
</feature>
<dbReference type="Gene3D" id="1.10.357.140">
    <property type="entry name" value="UbiA prenyltransferase"/>
    <property type="match status" value="1"/>
</dbReference>
<evidence type="ECO:0000256" key="5">
    <source>
        <dbReference type="ARBA" id="ARBA00022519"/>
    </source>
</evidence>
<evidence type="ECO:0000256" key="12">
    <source>
        <dbReference type="NCBIfam" id="TIGR01474"/>
    </source>
</evidence>
<keyword evidence="11" id="KW-0460">Magnesium</keyword>
<keyword evidence="7 11" id="KW-0831">Ubiquinone biosynthesis</keyword>
<gene>
    <name evidence="11" type="primary">ubiA</name>
    <name evidence="13" type="ORF">F0Q34_18100</name>
</gene>
<dbReference type="Proteomes" id="UP000322110">
    <property type="component" value="Unassembled WGS sequence"/>
</dbReference>
<feature type="transmembrane region" description="Helical" evidence="11">
    <location>
        <begin position="190"/>
        <end position="212"/>
    </location>
</feature>
<feature type="transmembrane region" description="Helical" evidence="11">
    <location>
        <begin position="48"/>
        <end position="66"/>
    </location>
</feature>
<dbReference type="EMBL" id="VUKA01000015">
    <property type="protein sequence ID" value="KAA2211793.1"/>
    <property type="molecule type" value="Genomic_DNA"/>
</dbReference>
<comment type="cofactor">
    <cofactor evidence="1 11">
        <name>Mg(2+)</name>
        <dbReference type="ChEBI" id="CHEBI:18420"/>
    </cofactor>
</comment>